<dbReference type="PANTHER" id="PTHR31639:SF93">
    <property type="entry name" value="F-BOX_FBD_LRR PROTEIN"/>
    <property type="match status" value="1"/>
</dbReference>
<dbReference type="SUPFAM" id="SSF52047">
    <property type="entry name" value="RNI-like"/>
    <property type="match status" value="1"/>
</dbReference>
<evidence type="ECO:0000313" key="3">
    <source>
        <dbReference type="Proteomes" id="UP001634007"/>
    </source>
</evidence>
<protein>
    <recommendedName>
        <fullName evidence="1">F-box domain-containing protein</fullName>
    </recommendedName>
</protein>
<dbReference type="InterPro" id="IPR032675">
    <property type="entry name" value="LRR_dom_sf"/>
</dbReference>
<feature type="domain" description="F-box" evidence="1">
    <location>
        <begin position="10"/>
        <end position="58"/>
    </location>
</feature>
<dbReference type="Pfam" id="PF24758">
    <property type="entry name" value="LRR_At5g56370"/>
    <property type="match status" value="1"/>
</dbReference>
<accession>A0ABD3K9S6</accession>
<dbReference type="CDD" id="cd22160">
    <property type="entry name" value="F-box_AtFBL13-like"/>
    <property type="match status" value="1"/>
</dbReference>
<dbReference type="Pfam" id="PF00646">
    <property type="entry name" value="F-box"/>
    <property type="match status" value="1"/>
</dbReference>
<dbReference type="Pfam" id="PF08387">
    <property type="entry name" value="FBD"/>
    <property type="match status" value="1"/>
</dbReference>
<dbReference type="InterPro" id="IPR036047">
    <property type="entry name" value="F-box-like_dom_sf"/>
</dbReference>
<evidence type="ECO:0000313" key="2">
    <source>
        <dbReference type="EMBL" id="KAL3734766.1"/>
    </source>
</evidence>
<comment type="caution">
    <text evidence="2">The sequence shown here is derived from an EMBL/GenBank/DDBJ whole genome shotgun (WGS) entry which is preliminary data.</text>
</comment>
<dbReference type="InterPro" id="IPR055411">
    <property type="entry name" value="LRR_FXL15/At3g58940/PEG3-like"/>
</dbReference>
<dbReference type="InterPro" id="IPR053781">
    <property type="entry name" value="F-box_AtFBL13-like"/>
</dbReference>
<dbReference type="Gene3D" id="3.80.10.10">
    <property type="entry name" value="Ribonuclease Inhibitor"/>
    <property type="match status" value="1"/>
</dbReference>
<keyword evidence="3" id="KW-1185">Reference proteome</keyword>
<dbReference type="SMART" id="SM00256">
    <property type="entry name" value="FBOX"/>
    <property type="match status" value="1"/>
</dbReference>
<dbReference type="InterPro" id="IPR001810">
    <property type="entry name" value="F-box_dom"/>
</dbReference>
<name>A0ABD3K9S6_EUCGL</name>
<evidence type="ECO:0000259" key="1">
    <source>
        <dbReference type="PROSITE" id="PS50181"/>
    </source>
</evidence>
<dbReference type="EMBL" id="JBJKBG010000006">
    <property type="protein sequence ID" value="KAL3734766.1"/>
    <property type="molecule type" value="Genomic_DNA"/>
</dbReference>
<dbReference type="SUPFAM" id="SSF81383">
    <property type="entry name" value="F-box domain"/>
    <property type="match status" value="1"/>
</dbReference>
<dbReference type="SMART" id="SM00579">
    <property type="entry name" value="FBD"/>
    <property type="match status" value="1"/>
</dbReference>
<sequence length="422" mass="48136">MVRTTMMNELDKISELPGHIMDQILSRLPIKDAVRTSILSRKWRYKWSSVLQLVFDDQCTSTGGVPSLQPSPQENLVKIIDKVLLLHTGPIQKFELSHKGICASCDIDHWILHLCRVSVNEIILDIWQGQYYKIPTSLFKCQDLIHLELYRCLVKIPSTFEGFKILESLDLQVVELSPDELEALISRCPLLKRLTLRSLNGIEQINVEVGNLEWLEVEGALQDVAFGVMNRLKSVRIDFSDDIDNKYGPGDANSTNLHKLFQNLPKIQSLKFKNYSFKYLAIGNVPQTPPNELIHLKYLFSCIDFNSAEEILTVMGLIRSSPKLKHVDFRNRAKDQQTSTIGTMADFWEDHRASCLEQVQVISMDGFSGSEPELEFIKFLLTSSPNLQKMTIRPESTSGEGKLLRELLRSRRASTQAEVIFI</sequence>
<dbReference type="PROSITE" id="PS50181">
    <property type="entry name" value="FBOX"/>
    <property type="match status" value="1"/>
</dbReference>
<gene>
    <name evidence="2" type="ORF">ACJRO7_024010</name>
</gene>
<dbReference type="Proteomes" id="UP001634007">
    <property type="component" value="Unassembled WGS sequence"/>
</dbReference>
<dbReference type="AlphaFoldDB" id="A0ABD3K9S6"/>
<proteinExistence type="predicted"/>
<reference evidence="2 3" key="1">
    <citation type="submission" date="2024-11" db="EMBL/GenBank/DDBJ databases">
        <title>Chromosome-level genome assembly of Eucalyptus globulus Labill. provides insights into its genome evolution.</title>
        <authorList>
            <person name="Li X."/>
        </authorList>
    </citation>
    <scope>NUCLEOTIDE SEQUENCE [LARGE SCALE GENOMIC DNA]</scope>
    <source>
        <strain evidence="2">CL2024</strain>
        <tissue evidence="2">Fresh tender leaves</tissue>
    </source>
</reference>
<dbReference type="InterPro" id="IPR006566">
    <property type="entry name" value="FBD"/>
</dbReference>
<organism evidence="2 3">
    <name type="scientific">Eucalyptus globulus</name>
    <name type="common">Tasmanian blue gum</name>
    <dbReference type="NCBI Taxonomy" id="34317"/>
    <lineage>
        <taxon>Eukaryota</taxon>
        <taxon>Viridiplantae</taxon>
        <taxon>Streptophyta</taxon>
        <taxon>Embryophyta</taxon>
        <taxon>Tracheophyta</taxon>
        <taxon>Spermatophyta</taxon>
        <taxon>Magnoliopsida</taxon>
        <taxon>eudicotyledons</taxon>
        <taxon>Gunneridae</taxon>
        <taxon>Pentapetalae</taxon>
        <taxon>rosids</taxon>
        <taxon>malvids</taxon>
        <taxon>Myrtales</taxon>
        <taxon>Myrtaceae</taxon>
        <taxon>Myrtoideae</taxon>
        <taxon>Eucalypteae</taxon>
        <taxon>Eucalyptus</taxon>
    </lineage>
</organism>
<dbReference type="PANTHER" id="PTHR31639">
    <property type="entry name" value="F-BOX PROTEIN-LIKE"/>
    <property type="match status" value="1"/>
</dbReference>